<organism evidence="1 2">
    <name type="scientific">Xenorhabdus vietnamensis</name>
    <dbReference type="NCBI Taxonomy" id="351656"/>
    <lineage>
        <taxon>Bacteria</taxon>
        <taxon>Pseudomonadati</taxon>
        <taxon>Pseudomonadota</taxon>
        <taxon>Gammaproteobacteria</taxon>
        <taxon>Enterobacterales</taxon>
        <taxon>Morganellaceae</taxon>
        <taxon>Xenorhabdus</taxon>
    </lineage>
</organism>
<proteinExistence type="predicted"/>
<dbReference type="EMBL" id="MUBJ01000028">
    <property type="protein sequence ID" value="OTA14538.1"/>
    <property type="molecule type" value="Genomic_DNA"/>
</dbReference>
<protein>
    <recommendedName>
        <fullName evidence="3">3-oxoacyl-ACP synthase</fullName>
    </recommendedName>
</protein>
<name>A0A1Y2S9H3_9GAMM</name>
<accession>A0A1Y2S9H3</accession>
<evidence type="ECO:0000313" key="1">
    <source>
        <dbReference type="EMBL" id="OTA14538.1"/>
    </source>
</evidence>
<comment type="caution">
    <text evidence="1">The sequence shown here is derived from an EMBL/GenBank/DDBJ whole genome shotgun (WGS) entry which is preliminary data.</text>
</comment>
<sequence>MSYIVDVTCNERSPATLYALSSLSDSHALSDKEVRVLQRLYSQHSVVMQPYAHSDMLNEALNALLIRHADLREAEGLVIYTKTQTHNTLFDQDWLGTLLTEAGLIRWSGFTLSMNHCASGLSALHLASRLHAHGETRPIIVLCGEKSLAPFNKMSVSALGEMATATFLHPTQGRWRITASEVKHLGAYYASPEHMKPETRRSMMETFYPSLRDFLRRQMVCKEATILPYNLNLPILKRLALDCGWGERLYVGNLSSLGHTFCSDVFINFITSLKETDSNNALMFAAGMGMTFSAVHLKRNTL</sequence>
<dbReference type="STRING" id="351656.Xvie_03629"/>
<dbReference type="GO" id="GO:0016746">
    <property type="term" value="F:acyltransferase activity"/>
    <property type="evidence" value="ECO:0007669"/>
    <property type="project" value="InterPro"/>
</dbReference>
<dbReference type="Gene3D" id="3.40.47.10">
    <property type="match status" value="2"/>
</dbReference>
<dbReference type="Proteomes" id="UP000194350">
    <property type="component" value="Unassembled WGS sequence"/>
</dbReference>
<dbReference type="AlphaFoldDB" id="A0A1Y2S9H3"/>
<gene>
    <name evidence="1" type="ORF">Xvie_03629</name>
</gene>
<evidence type="ECO:0000313" key="2">
    <source>
        <dbReference type="Proteomes" id="UP000194350"/>
    </source>
</evidence>
<reference evidence="1 2" key="1">
    <citation type="submission" date="2016-10" db="EMBL/GenBank/DDBJ databases">
        <title>Systematic genetic and metabolomic analysis of Xenorhabdus and Photorhabdus spp., highlights the requirements for a dual symbiotic and pathogenic life style.</title>
        <authorList>
            <person name="Tobias N.J."/>
            <person name="Wolff H."/>
            <person name="Djahanschiri B."/>
            <person name="Pidot S.J."/>
            <person name="Stinear T.P."/>
            <person name="Ebersberger I."/>
            <person name="Bode H.B."/>
        </authorList>
    </citation>
    <scope>NUCLEOTIDE SEQUENCE [LARGE SCALE GENOMIC DNA]</scope>
    <source>
        <strain evidence="1 2">DSM 22392</strain>
    </source>
</reference>
<dbReference type="InterPro" id="IPR016039">
    <property type="entry name" value="Thiolase-like"/>
</dbReference>
<dbReference type="RefSeq" id="WP_086110530.1">
    <property type="nucleotide sequence ID" value="NZ_CAWNGD010000071.1"/>
</dbReference>
<evidence type="ECO:0008006" key="3">
    <source>
        <dbReference type="Google" id="ProtNLM"/>
    </source>
</evidence>
<keyword evidence="2" id="KW-1185">Reference proteome</keyword>
<dbReference type="OrthoDB" id="7665991at2"/>
<dbReference type="SUPFAM" id="SSF53901">
    <property type="entry name" value="Thiolase-like"/>
    <property type="match status" value="1"/>
</dbReference>